<dbReference type="AlphaFoldDB" id="A0A917S0G6"/>
<name>A0A917S0G6_9NOCA</name>
<gene>
    <name evidence="1" type="ORF">GCM10011588_72200</name>
</gene>
<organism evidence="1 2">
    <name type="scientific">Nocardia jinanensis</name>
    <dbReference type="NCBI Taxonomy" id="382504"/>
    <lineage>
        <taxon>Bacteria</taxon>
        <taxon>Bacillati</taxon>
        <taxon>Actinomycetota</taxon>
        <taxon>Actinomycetes</taxon>
        <taxon>Mycobacteriales</taxon>
        <taxon>Nocardiaceae</taxon>
        <taxon>Nocardia</taxon>
    </lineage>
</organism>
<dbReference type="EMBL" id="BMMH01000046">
    <property type="protein sequence ID" value="GGL46879.1"/>
    <property type="molecule type" value="Genomic_DNA"/>
</dbReference>
<evidence type="ECO:0000313" key="1">
    <source>
        <dbReference type="EMBL" id="GGL46879.1"/>
    </source>
</evidence>
<dbReference type="Proteomes" id="UP000638263">
    <property type="component" value="Unassembled WGS sequence"/>
</dbReference>
<comment type="caution">
    <text evidence="1">The sequence shown here is derived from an EMBL/GenBank/DDBJ whole genome shotgun (WGS) entry which is preliminary data.</text>
</comment>
<keyword evidence="2" id="KW-1185">Reference proteome</keyword>
<proteinExistence type="predicted"/>
<reference evidence="1" key="1">
    <citation type="journal article" date="2014" name="Int. J. Syst. Evol. Microbiol.">
        <title>Complete genome sequence of Corynebacterium casei LMG S-19264T (=DSM 44701T), isolated from a smear-ripened cheese.</title>
        <authorList>
            <consortium name="US DOE Joint Genome Institute (JGI-PGF)"/>
            <person name="Walter F."/>
            <person name="Albersmeier A."/>
            <person name="Kalinowski J."/>
            <person name="Ruckert C."/>
        </authorList>
    </citation>
    <scope>NUCLEOTIDE SEQUENCE</scope>
    <source>
        <strain evidence="1">CGMCC 4.3508</strain>
    </source>
</reference>
<accession>A0A917S0G6</accession>
<reference evidence="1" key="2">
    <citation type="submission" date="2020-09" db="EMBL/GenBank/DDBJ databases">
        <authorList>
            <person name="Sun Q."/>
            <person name="Zhou Y."/>
        </authorList>
    </citation>
    <scope>NUCLEOTIDE SEQUENCE</scope>
    <source>
        <strain evidence="1">CGMCC 4.3508</strain>
    </source>
</reference>
<sequence>MNTKLIPSAPSASTTSGQVAELLRPLDAREVAAQMVSRVAETRAAWQINHLRAET</sequence>
<protein>
    <submittedName>
        <fullName evidence="1">Uncharacterized protein</fullName>
    </submittedName>
</protein>
<evidence type="ECO:0000313" key="2">
    <source>
        <dbReference type="Proteomes" id="UP000638263"/>
    </source>
</evidence>